<evidence type="ECO:0000259" key="2">
    <source>
        <dbReference type="PROSITE" id="PS51820"/>
    </source>
</evidence>
<reference evidence="3" key="1">
    <citation type="submission" date="2021-04" db="EMBL/GenBank/DDBJ databases">
        <authorList>
            <person name="Rodrigo-Torres L."/>
            <person name="Arahal R. D."/>
            <person name="Lucena T."/>
        </authorList>
    </citation>
    <scope>NUCLEOTIDE SEQUENCE</scope>
    <source>
        <strain evidence="3">CECT 9275</strain>
    </source>
</reference>
<name>A0A916NJJ2_9BACT</name>
<evidence type="ECO:0000313" key="3">
    <source>
        <dbReference type="EMBL" id="CAG4989659.1"/>
    </source>
</evidence>
<dbReference type="InterPro" id="IPR010496">
    <property type="entry name" value="AL/BT2_dom"/>
</dbReference>
<keyword evidence="4" id="KW-1185">Reference proteome</keyword>
<dbReference type="EMBL" id="CAJRAF010000001">
    <property type="protein sequence ID" value="CAG4989659.1"/>
    <property type="molecule type" value="Genomic_DNA"/>
</dbReference>
<dbReference type="Gene3D" id="2.60.120.380">
    <property type="match status" value="1"/>
</dbReference>
<gene>
    <name evidence="3" type="ORF">DYBT9275_00336</name>
</gene>
<dbReference type="AlphaFoldDB" id="A0A916NJJ2"/>
<evidence type="ECO:0000313" key="4">
    <source>
        <dbReference type="Proteomes" id="UP000680038"/>
    </source>
</evidence>
<dbReference type="PROSITE" id="PS51820">
    <property type="entry name" value="PA14"/>
    <property type="match status" value="1"/>
</dbReference>
<dbReference type="GO" id="GO:0016787">
    <property type="term" value="F:hydrolase activity"/>
    <property type="evidence" value="ECO:0007669"/>
    <property type="project" value="InterPro"/>
</dbReference>
<dbReference type="Proteomes" id="UP000680038">
    <property type="component" value="Unassembled WGS sequence"/>
</dbReference>
<dbReference type="InterPro" id="IPR037524">
    <property type="entry name" value="PA14/GLEYA"/>
</dbReference>
<dbReference type="PROSITE" id="PS51257">
    <property type="entry name" value="PROKAR_LIPOPROTEIN"/>
    <property type="match status" value="1"/>
</dbReference>
<comment type="caution">
    <text evidence="3">The sequence shown here is derived from an EMBL/GenBank/DDBJ whole genome shotgun (WGS) entry which is preliminary data.</text>
</comment>
<sequence>MYITKRKTLYTVLIGLASCFSAGMTLAQTIPLDNLNAFKSPPPANWKIVGNASADISKENVLNTTPGKGVLACIHEKGKYGNQYELISNFTHGDLDIELDFMMSKGSNSGIYLQGNYEVQLFDSWGKKTAKYGDCGGIYERWDDSKPEGQKGYEGYAPRFNVAKAPGLWQNIKISYQAPRFDANGKKIANAVFLKVVLNGITIHENVEVSGPTRGSLTAQDVPSGPIRLQGDHGSLAIRNIRINNFDKKAGTLSGLTYKIYYGGLLETEDLSKIKPSETGSSPALTWEVLKENNNFSLVYNGKYNAPTAGEYHFKLQAAGNSYVKLDGKNIISPEWKDGNEFREATVTLPAGEHDIVIFNNKRDGWLRPALGLWVDGPGFRETTYSTKSSATAGRTTDPILISAATNNITRSFMDFKKDSKDKEQRVVHAVSVGSPSNIHYTYDLDKGAVLQVWRGEFLDATPMWHDRGDGSSRPRGSLTVLGNDMTLGKISGQSKWVKDTTGSGYRPKGYTLDDSEVPTFQYMAFGSAVSDNINVVNNQYFERTIKVATPSNDLVAKLADAESIEKVSDGLYAVNDKSYYIQLADKTVKPEIRSIDGRQELIVPVKNGEVKYAILF</sequence>
<protein>
    <recommendedName>
        <fullName evidence="2">PA14 domain-containing protein</fullName>
    </recommendedName>
</protein>
<dbReference type="Gene3D" id="2.60.120.560">
    <property type="entry name" value="Exo-inulinase, domain 1"/>
    <property type="match status" value="1"/>
</dbReference>
<feature type="signal peptide" evidence="1">
    <location>
        <begin position="1"/>
        <end position="27"/>
    </location>
</feature>
<accession>A0A916NJJ2</accession>
<proteinExistence type="predicted"/>
<evidence type="ECO:0000256" key="1">
    <source>
        <dbReference type="SAM" id="SignalP"/>
    </source>
</evidence>
<organism evidence="3 4">
    <name type="scientific">Dyadobacter helix</name>
    <dbReference type="NCBI Taxonomy" id="2822344"/>
    <lineage>
        <taxon>Bacteria</taxon>
        <taxon>Pseudomonadati</taxon>
        <taxon>Bacteroidota</taxon>
        <taxon>Cytophagia</taxon>
        <taxon>Cytophagales</taxon>
        <taxon>Spirosomataceae</taxon>
        <taxon>Dyadobacter</taxon>
    </lineage>
</organism>
<dbReference type="RefSeq" id="WP_229252587.1">
    <property type="nucleotide sequence ID" value="NZ_CAJRAF010000001.1"/>
</dbReference>
<feature type="chain" id="PRO_5037778532" description="PA14 domain-containing protein" evidence="1">
    <location>
        <begin position="28"/>
        <end position="617"/>
    </location>
</feature>
<dbReference type="SUPFAM" id="SSF56988">
    <property type="entry name" value="Anthrax protective antigen"/>
    <property type="match status" value="1"/>
</dbReference>
<keyword evidence="1" id="KW-0732">Signal</keyword>
<feature type="domain" description="PA14" evidence="2">
    <location>
        <begin position="251"/>
        <end position="392"/>
    </location>
</feature>
<dbReference type="Pfam" id="PF06439">
    <property type="entry name" value="3keto-disac_hyd"/>
    <property type="match status" value="1"/>
</dbReference>